<comment type="pathway">
    <text evidence="1 5">Protein modification; protein lipoylation via endogenous pathway; protein N(6)-(lipoyl)lysine from octanoyl-[acyl-carrier-protein]: step 1/2.</text>
</comment>
<dbReference type="Pfam" id="PF21948">
    <property type="entry name" value="LplA-B_cat"/>
    <property type="match status" value="1"/>
</dbReference>
<dbReference type="RefSeq" id="WP_378268781.1">
    <property type="nucleotide sequence ID" value="NZ_JBHUKR010000020.1"/>
</dbReference>
<evidence type="ECO:0000259" key="6">
    <source>
        <dbReference type="PROSITE" id="PS51733"/>
    </source>
</evidence>
<dbReference type="PROSITE" id="PS51733">
    <property type="entry name" value="BPL_LPL_CATALYTIC"/>
    <property type="match status" value="1"/>
</dbReference>
<dbReference type="PANTHER" id="PTHR10993:SF7">
    <property type="entry name" value="LIPOYLTRANSFERASE 2, MITOCHONDRIAL-RELATED"/>
    <property type="match status" value="1"/>
</dbReference>
<keyword evidence="3 5" id="KW-0012">Acyltransferase</keyword>
<feature type="domain" description="BPL/LPL catalytic" evidence="6">
    <location>
        <begin position="41"/>
        <end position="222"/>
    </location>
</feature>
<dbReference type="InterPro" id="IPR020605">
    <property type="entry name" value="Octanoyltransferase_CS"/>
</dbReference>
<keyword evidence="2 5" id="KW-0808">Transferase</keyword>
<organism evidence="7 8">
    <name type="scientific">Amycolatopsis pigmentata</name>
    <dbReference type="NCBI Taxonomy" id="450801"/>
    <lineage>
        <taxon>Bacteria</taxon>
        <taxon>Bacillati</taxon>
        <taxon>Actinomycetota</taxon>
        <taxon>Actinomycetes</taxon>
        <taxon>Pseudonocardiales</taxon>
        <taxon>Pseudonocardiaceae</taxon>
        <taxon>Amycolatopsis</taxon>
    </lineage>
</organism>
<comment type="similarity">
    <text evidence="5">Belongs to the LipB family.</text>
</comment>
<dbReference type="EC" id="2.3.1.181" evidence="5"/>
<reference evidence="8" key="1">
    <citation type="journal article" date="2019" name="Int. J. Syst. Evol. Microbiol.">
        <title>The Global Catalogue of Microorganisms (GCM) 10K type strain sequencing project: providing services to taxonomists for standard genome sequencing and annotation.</title>
        <authorList>
            <consortium name="The Broad Institute Genomics Platform"/>
            <consortium name="The Broad Institute Genome Sequencing Center for Infectious Disease"/>
            <person name="Wu L."/>
            <person name="Ma J."/>
        </authorList>
    </citation>
    <scope>NUCLEOTIDE SEQUENCE [LARGE SCALE GENOMIC DNA]</scope>
    <source>
        <strain evidence="8">CGMCC 4.7645</strain>
    </source>
</reference>
<dbReference type="PANTHER" id="PTHR10993">
    <property type="entry name" value="OCTANOYLTRANSFERASE"/>
    <property type="match status" value="1"/>
</dbReference>
<evidence type="ECO:0000256" key="5">
    <source>
        <dbReference type="PIRNR" id="PIRNR016262"/>
    </source>
</evidence>
<dbReference type="InterPro" id="IPR045864">
    <property type="entry name" value="aa-tRNA-synth_II/BPL/LPL"/>
</dbReference>
<dbReference type="EMBL" id="JBHUKR010000020">
    <property type="protein sequence ID" value="MFD2420627.1"/>
    <property type="molecule type" value="Genomic_DNA"/>
</dbReference>
<dbReference type="GO" id="GO:0033819">
    <property type="term" value="F:lipoyl(octanoyl) transferase activity"/>
    <property type="evidence" value="ECO:0007669"/>
    <property type="project" value="UniProtKB-EC"/>
</dbReference>
<comment type="catalytic activity">
    <reaction evidence="5">
        <text>octanoyl-[ACP] + L-lysyl-[protein] = N(6)-octanoyl-L-lysyl-[protein] + holo-[ACP] + H(+)</text>
        <dbReference type="Rhea" id="RHEA:17665"/>
        <dbReference type="Rhea" id="RHEA-COMP:9636"/>
        <dbReference type="Rhea" id="RHEA-COMP:9685"/>
        <dbReference type="Rhea" id="RHEA-COMP:9752"/>
        <dbReference type="Rhea" id="RHEA-COMP:9928"/>
        <dbReference type="ChEBI" id="CHEBI:15378"/>
        <dbReference type="ChEBI" id="CHEBI:29969"/>
        <dbReference type="ChEBI" id="CHEBI:64479"/>
        <dbReference type="ChEBI" id="CHEBI:78463"/>
        <dbReference type="ChEBI" id="CHEBI:78809"/>
        <dbReference type="EC" id="2.3.1.181"/>
    </reaction>
</comment>
<dbReference type="InterPro" id="IPR000544">
    <property type="entry name" value="Octanoyltransferase"/>
</dbReference>
<dbReference type="Gene3D" id="3.30.930.10">
    <property type="entry name" value="Bira Bifunctional Protein, Domain 2"/>
    <property type="match status" value="1"/>
</dbReference>
<dbReference type="PIRSF" id="PIRSF016262">
    <property type="entry name" value="LPLase"/>
    <property type="match status" value="1"/>
</dbReference>
<comment type="caution">
    <text evidence="7">The sequence shown here is derived from an EMBL/GenBank/DDBJ whole genome shotgun (WGS) entry which is preliminary data.</text>
</comment>
<dbReference type="SUPFAM" id="SSF55681">
    <property type="entry name" value="Class II aaRS and biotin synthetases"/>
    <property type="match status" value="1"/>
</dbReference>
<dbReference type="Proteomes" id="UP001597417">
    <property type="component" value="Unassembled WGS sequence"/>
</dbReference>
<evidence type="ECO:0000313" key="8">
    <source>
        <dbReference type="Proteomes" id="UP001597417"/>
    </source>
</evidence>
<evidence type="ECO:0000256" key="2">
    <source>
        <dbReference type="ARBA" id="ARBA00022679"/>
    </source>
</evidence>
<keyword evidence="8" id="KW-1185">Reference proteome</keyword>
<name>A0ABW5G196_9PSEU</name>
<dbReference type="InterPro" id="IPR004143">
    <property type="entry name" value="BPL_LPL_catalytic"/>
</dbReference>
<gene>
    <name evidence="7" type="primary">lipB</name>
    <name evidence="7" type="ORF">ACFSXZ_30295</name>
</gene>
<dbReference type="NCBIfam" id="TIGR00214">
    <property type="entry name" value="lipB"/>
    <property type="match status" value="1"/>
</dbReference>
<evidence type="ECO:0000256" key="4">
    <source>
        <dbReference type="ARBA" id="ARBA00024732"/>
    </source>
</evidence>
<evidence type="ECO:0000256" key="1">
    <source>
        <dbReference type="ARBA" id="ARBA00004821"/>
    </source>
</evidence>
<proteinExistence type="inferred from homology"/>
<evidence type="ECO:0000256" key="3">
    <source>
        <dbReference type="ARBA" id="ARBA00023315"/>
    </source>
</evidence>
<dbReference type="PROSITE" id="PS01313">
    <property type="entry name" value="LIPB"/>
    <property type="match status" value="1"/>
</dbReference>
<sequence>MRQSAGPAVTTQPMKRVELGEVPYERTLEDMRHWVEERRAGTEGDRLFFLSHPPVITYGRRTAPGGLPGKMSDIPVIGVDRGGMATYHGPGQLIGYLVMNIRERGPVDVVRWLETKLVEALGKLGFETLRRDTPLGGASLAGVWTPDHRRLVSIGMRIRGGITSHGFALNVDPDLSVFRRFMALGLPDVWMTSLQEICAEEERRMPSGDELRDTIAAVLGAQ</sequence>
<evidence type="ECO:0000313" key="7">
    <source>
        <dbReference type="EMBL" id="MFD2420627.1"/>
    </source>
</evidence>
<accession>A0ABW5G196</accession>
<comment type="function">
    <text evidence="4 5">Catalyzes the transfer of endogenously produced octanoic acid from octanoyl-acyl-carrier-protein onto the lipoyl domains of lipoate-dependent enzymes. Lipoyl-ACP can also act as a substrate although octanoyl-ACP is likely to be the physiological substrate.</text>
</comment>
<protein>
    <recommendedName>
        <fullName evidence="5">Octanoyltransferase</fullName>
        <ecNumber evidence="5">2.3.1.181</ecNumber>
    </recommendedName>
</protein>